<dbReference type="Gene3D" id="3.30.360.10">
    <property type="entry name" value="Dihydrodipicolinate Reductase, domain 2"/>
    <property type="match status" value="1"/>
</dbReference>
<evidence type="ECO:0000256" key="11">
    <source>
        <dbReference type="ARBA" id="ARBA00049396"/>
    </source>
</evidence>
<dbReference type="GO" id="GO:0009089">
    <property type="term" value="P:lysine biosynthetic process via diaminopimelate"/>
    <property type="evidence" value="ECO:0007669"/>
    <property type="project" value="InterPro"/>
</dbReference>
<dbReference type="PANTHER" id="PTHR20836">
    <property type="entry name" value="DIHYDRODIPICOLINATE REDUCTASE"/>
    <property type="match status" value="1"/>
</dbReference>
<dbReference type="CDD" id="cd02274">
    <property type="entry name" value="DHDPR_N"/>
    <property type="match status" value="1"/>
</dbReference>
<dbReference type="PANTHER" id="PTHR20836:SF0">
    <property type="entry name" value="4-HYDROXY-TETRAHYDRODIPICOLINATE REDUCTASE 1, CHLOROPLASTIC-RELATED"/>
    <property type="match status" value="1"/>
</dbReference>
<dbReference type="GO" id="GO:0008839">
    <property type="term" value="F:4-hydroxy-tetrahydrodipicolinate reductase"/>
    <property type="evidence" value="ECO:0007669"/>
    <property type="project" value="UniProtKB-EC"/>
</dbReference>
<dbReference type="GO" id="GO:0019877">
    <property type="term" value="P:diaminopimelate biosynthetic process"/>
    <property type="evidence" value="ECO:0007669"/>
    <property type="project" value="UniProtKB-KW"/>
</dbReference>
<comment type="catalytic activity">
    <reaction evidence="10">
        <text>(S)-2,3,4,5-tetrahydrodipicolinate + NADP(+) + H2O = (2S,4S)-4-hydroxy-2,3,4,5-tetrahydrodipicolinate + NADPH + H(+)</text>
        <dbReference type="Rhea" id="RHEA:35331"/>
        <dbReference type="ChEBI" id="CHEBI:15377"/>
        <dbReference type="ChEBI" id="CHEBI:15378"/>
        <dbReference type="ChEBI" id="CHEBI:16845"/>
        <dbReference type="ChEBI" id="CHEBI:57783"/>
        <dbReference type="ChEBI" id="CHEBI:58349"/>
        <dbReference type="ChEBI" id="CHEBI:67139"/>
        <dbReference type="EC" id="1.17.1.8"/>
    </reaction>
</comment>
<evidence type="ECO:0000256" key="1">
    <source>
        <dbReference type="ARBA" id="ARBA00006642"/>
    </source>
</evidence>
<evidence type="ECO:0000256" key="2">
    <source>
        <dbReference type="ARBA" id="ARBA00022605"/>
    </source>
</evidence>
<reference evidence="14 15" key="1">
    <citation type="submission" date="2019-02" db="EMBL/GenBank/DDBJ databases">
        <title>Prokaryotic population dynamics and viral predation in marine succession experiment using metagenomics: the confinement effect.</title>
        <authorList>
            <person name="Haro-Moreno J.M."/>
            <person name="Rodriguez-Valera F."/>
            <person name="Lopez-Perez M."/>
        </authorList>
    </citation>
    <scope>NUCLEOTIDE SEQUENCE [LARGE SCALE GENOMIC DNA]</scope>
    <source>
        <strain evidence="14">MED-G160</strain>
    </source>
</reference>
<dbReference type="EC" id="1.17.1.8" evidence="9"/>
<keyword evidence="7" id="KW-0457">Lysine biosynthesis</keyword>
<name>A0A520N546_9GAMM</name>
<feature type="domain" description="Dihydrodipicolinate reductase C-terminal" evidence="13">
    <location>
        <begin position="111"/>
        <end position="214"/>
    </location>
</feature>
<accession>A0A520N546</accession>
<keyword evidence="4" id="KW-0220">Diaminopimelate biosynthesis</keyword>
<dbReference type="InterPro" id="IPR023940">
    <property type="entry name" value="DHDPR_bac"/>
</dbReference>
<evidence type="ECO:0000256" key="3">
    <source>
        <dbReference type="ARBA" id="ARBA00022857"/>
    </source>
</evidence>
<gene>
    <name evidence="14" type="ORF">EVA93_00380</name>
</gene>
<keyword evidence="2" id="KW-0028">Amino-acid biosynthesis</keyword>
<comment type="caution">
    <text evidence="14">The sequence shown here is derived from an EMBL/GenBank/DDBJ whole genome shotgun (WGS) entry which is preliminary data.</text>
</comment>
<dbReference type="SUPFAM" id="SSF55347">
    <property type="entry name" value="Glyceraldehyde-3-phosphate dehydrogenase-like, C-terminal domain"/>
    <property type="match status" value="1"/>
</dbReference>
<dbReference type="Pfam" id="PF05173">
    <property type="entry name" value="DapB_C"/>
    <property type="match status" value="1"/>
</dbReference>
<dbReference type="InterPro" id="IPR036291">
    <property type="entry name" value="NAD(P)-bd_dom_sf"/>
</dbReference>
<proteinExistence type="inferred from homology"/>
<comment type="catalytic activity">
    <reaction evidence="11">
        <text>(S)-2,3,4,5-tetrahydrodipicolinate + NAD(+) + H2O = (2S,4S)-4-hydroxy-2,3,4,5-tetrahydrodipicolinate + NADH + H(+)</text>
        <dbReference type="Rhea" id="RHEA:35323"/>
        <dbReference type="ChEBI" id="CHEBI:15377"/>
        <dbReference type="ChEBI" id="CHEBI:15378"/>
        <dbReference type="ChEBI" id="CHEBI:16845"/>
        <dbReference type="ChEBI" id="CHEBI:57540"/>
        <dbReference type="ChEBI" id="CHEBI:57945"/>
        <dbReference type="ChEBI" id="CHEBI:67139"/>
        <dbReference type="EC" id="1.17.1.8"/>
    </reaction>
</comment>
<feature type="domain" description="Dihydrodipicolinate reductase N-terminal" evidence="12">
    <location>
        <begin position="31"/>
        <end position="92"/>
    </location>
</feature>
<keyword evidence="5" id="KW-0560">Oxidoreductase</keyword>
<dbReference type="GO" id="GO:0005829">
    <property type="term" value="C:cytosol"/>
    <property type="evidence" value="ECO:0007669"/>
    <property type="project" value="TreeGrafter"/>
</dbReference>
<evidence type="ECO:0000256" key="7">
    <source>
        <dbReference type="ARBA" id="ARBA00023154"/>
    </source>
</evidence>
<dbReference type="PIRSF" id="PIRSF000161">
    <property type="entry name" value="DHPR"/>
    <property type="match status" value="1"/>
</dbReference>
<evidence type="ECO:0000256" key="5">
    <source>
        <dbReference type="ARBA" id="ARBA00023002"/>
    </source>
</evidence>
<dbReference type="Gene3D" id="3.40.50.720">
    <property type="entry name" value="NAD(P)-binding Rossmann-like Domain"/>
    <property type="match status" value="1"/>
</dbReference>
<evidence type="ECO:0000256" key="9">
    <source>
        <dbReference type="ARBA" id="ARBA00038983"/>
    </source>
</evidence>
<evidence type="ECO:0000259" key="13">
    <source>
        <dbReference type="Pfam" id="PF05173"/>
    </source>
</evidence>
<dbReference type="InterPro" id="IPR000846">
    <property type="entry name" value="DapB_N"/>
</dbReference>
<keyword evidence="6" id="KW-0520">NAD</keyword>
<dbReference type="Proteomes" id="UP000318710">
    <property type="component" value="Unassembled WGS sequence"/>
</dbReference>
<dbReference type="InterPro" id="IPR022663">
    <property type="entry name" value="DapB_C"/>
</dbReference>
<evidence type="ECO:0000256" key="8">
    <source>
        <dbReference type="ARBA" id="ARBA00037922"/>
    </source>
</evidence>
<dbReference type="Pfam" id="PF01113">
    <property type="entry name" value="DapB_N"/>
    <property type="match status" value="1"/>
</dbReference>
<evidence type="ECO:0000313" key="15">
    <source>
        <dbReference type="Proteomes" id="UP000318710"/>
    </source>
</evidence>
<evidence type="ECO:0000313" key="14">
    <source>
        <dbReference type="EMBL" id="RZO28607.1"/>
    </source>
</evidence>
<sequence>MIELYINGSSGRMGTTINDLVNENDEFKVTDNLTSADVVLDFSHPTSTKKIINSCLKHNIPMVIGTTGLNKDVLENIDIASKTLPIVLAANMSIGVYQLKDSLKSFIKKNKNRVNCSIEETHHLKKLDKPSGTAIEIENLIKDEDTLNLISLSKTVSHRKDDISGIHKVIFIDKDVTYTYTHKAISRDIFGNGALYCAKKVIKLQPDLYTFERIIN</sequence>
<keyword evidence="3" id="KW-0521">NADP</keyword>
<evidence type="ECO:0000256" key="6">
    <source>
        <dbReference type="ARBA" id="ARBA00023027"/>
    </source>
</evidence>
<dbReference type="EMBL" id="SHBF01000001">
    <property type="protein sequence ID" value="RZO28607.1"/>
    <property type="molecule type" value="Genomic_DNA"/>
</dbReference>
<dbReference type="SUPFAM" id="SSF51735">
    <property type="entry name" value="NAD(P)-binding Rossmann-fold domains"/>
    <property type="match status" value="1"/>
</dbReference>
<evidence type="ECO:0000259" key="12">
    <source>
        <dbReference type="Pfam" id="PF01113"/>
    </source>
</evidence>
<comment type="similarity">
    <text evidence="1">Belongs to the DapB family.</text>
</comment>
<evidence type="ECO:0000256" key="10">
    <source>
        <dbReference type="ARBA" id="ARBA00049080"/>
    </source>
</evidence>
<evidence type="ECO:0000256" key="4">
    <source>
        <dbReference type="ARBA" id="ARBA00022915"/>
    </source>
</evidence>
<organism evidence="14 15">
    <name type="scientific">SAR86 cluster bacterium</name>
    <dbReference type="NCBI Taxonomy" id="2030880"/>
    <lineage>
        <taxon>Bacteria</taxon>
        <taxon>Pseudomonadati</taxon>
        <taxon>Pseudomonadota</taxon>
        <taxon>Gammaproteobacteria</taxon>
        <taxon>SAR86 cluster</taxon>
    </lineage>
</organism>
<comment type="pathway">
    <text evidence="8">Amino-acid biosynthesis; L-lysine biosynthesis via DAP pathway; (S)-tetrahydrodipicolinate from L-aspartate: step 4/4.</text>
</comment>
<dbReference type="AlphaFoldDB" id="A0A520N546"/>
<protein>
    <recommendedName>
        <fullName evidence="9">4-hydroxy-tetrahydrodipicolinate reductase</fullName>
        <ecNumber evidence="9">1.17.1.8</ecNumber>
    </recommendedName>
</protein>